<comment type="caution">
    <text evidence="3">The sequence shown here is derived from an EMBL/GenBank/DDBJ whole genome shotgun (WGS) entry which is preliminary data.</text>
</comment>
<evidence type="ECO:0000313" key="3">
    <source>
        <dbReference type="EMBL" id="KAJ4466809.1"/>
    </source>
</evidence>
<accession>A0ABQ8UZE2</accession>
<keyword evidence="2" id="KW-0472">Membrane</keyword>
<keyword evidence="2" id="KW-1133">Transmembrane helix</keyword>
<gene>
    <name evidence="3" type="ORF">C8R41DRAFT_925986</name>
</gene>
<dbReference type="Proteomes" id="UP001150217">
    <property type="component" value="Unassembled WGS sequence"/>
</dbReference>
<evidence type="ECO:0000256" key="1">
    <source>
        <dbReference type="SAM" id="MobiDB-lite"/>
    </source>
</evidence>
<dbReference type="Gene3D" id="1.20.5.510">
    <property type="entry name" value="Single helix bin"/>
    <property type="match status" value="1"/>
</dbReference>
<protein>
    <submittedName>
        <fullName evidence="3">Uncharacterized protein</fullName>
    </submittedName>
</protein>
<organism evidence="3 4">
    <name type="scientific">Lentinula lateritia</name>
    <dbReference type="NCBI Taxonomy" id="40482"/>
    <lineage>
        <taxon>Eukaryota</taxon>
        <taxon>Fungi</taxon>
        <taxon>Dikarya</taxon>
        <taxon>Basidiomycota</taxon>
        <taxon>Agaricomycotina</taxon>
        <taxon>Agaricomycetes</taxon>
        <taxon>Agaricomycetidae</taxon>
        <taxon>Agaricales</taxon>
        <taxon>Marasmiineae</taxon>
        <taxon>Omphalotaceae</taxon>
        <taxon>Lentinula</taxon>
    </lineage>
</organism>
<keyword evidence="2" id="KW-0812">Transmembrane</keyword>
<feature type="transmembrane region" description="Helical" evidence="2">
    <location>
        <begin position="21"/>
        <end position="41"/>
    </location>
</feature>
<dbReference type="EMBL" id="JANVFT010000112">
    <property type="protein sequence ID" value="KAJ4466809.1"/>
    <property type="molecule type" value="Genomic_DNA"/>
</dbReference>
<evidence type="ECO:0000256" key="2">
    <source>
        <dbReference type="SAM" id="Phobius"/>
    </source>
</evidence>
<reference evidence="3" key="1">
    <citation type="submission" date="2022-08" db="EMBL/GenBank/DDBJ databases">
        <title>A Global Phylogenomic Analysis of the Shiitake Genus Lentinula.</title>
        <authorList>
            <consortium name="DOE Joint Genome Institute"/>
            <person name="Sierra-Patev S."/>
            <person name="Min B."/>
            <person name="Naranjo-Ortiz M."/>
            <person name="Looney B."/>
            <person name="Konkel Z."/>
            <person name="Slot J.C."/>
            <person name="Sakamoto Y."/>
            <person name="Steenwyk J.L."/>
            <person name="Rokas A."/>
            <person name="Carro J."/>
            <person name="Camarero S."/>
            <person name="Ferreira P."/>
            <person name="Molpeceres G."/>
            <person name="Ruiz-Duenas F.J."/>
            <person name="Serrano A."/>
            <person name="Henrissat B."/>
            <person name="Drula E."/>
            <person name="Hughes K.W."/>
            <person name="Mata J.L."/>
            <person name="Ishikawa N.K."/>
            <person name="Vargas-Isla R."/>
            <person name="Ushijima S."/>
            <person name="Smith C.A."/>
            <person name="Ahrendt S."/>
            <person name="Andreopoulos W."/>
            <person name="He G."/>
            <person name="Labutti K."/>
            <person name="Lipzen A."/>
            <person name="Ng V."/>
            <person name="Riley R."/>
            <person name="Sandor L."/>
            <person name="Barry K."/>
            <person name="Martinez A.T."/>
            <person name="Xiao Y."/>
            <person name="Gibbons J.G."/>
            <person name="Terashima K."/>
            <person name="Grigoriev I.V."/>
            <person name="Hibbett D.S."/>
        </authorList>
    </citation>
    <scope>NUCLEOTIDE SEQUENCE</scope>
    <source>
        <strain evidence="3">RHP3577 ss4</strain>
    </source>
</reference>
<feature type="transmembrane region" description="Helical" evidence="2">
    <location>
        <begin position="222"/>
        <end position="246"/>
    </location>
</feature>
<sequence length="434" mass="46787">MVERFLHLDTSLGSPTTRTRSVFFILFLGLFTVNLNANAILPGQSKLIGYNTLTLERRDGENATCGPDYNWANNDAGISPCVMAAAIEACETGPHTLPPLSMGSHYNPPSLETNSVNVCQCSWASYNLISMCTVCQGQAASLSPWASYIVECNGFTESNSYFPLNYEALLPSNNSIPLYAQTNPLTQWTNGVFNVTQAQAVVNGTLSLQTSTTSQSSSSKPIAAIIGASVGGIVVLLCFTGILFWVRRRHAFKDEGRYQNLPTVGTPSGIRLSSSTPHSTISTRNDGSLRNSLHPSSISDYYTGSLIHSEDSTRNSGVLTPFRKSYIVYPTAHDDGIYARPEDLGLIRRNTGPSVAPRSTQEMYGIIRDHQPGLYSEPVLPGSSNSGPAIYTYEILANNIVEEAEEVPTDSSSPSARRISNPPPYSPGGPAGEL</sequence>
<feature type="region of interest" description="Disordered" evidence="1">
    <location>
        <begin position="404"/>
        <end position="434"/>
    </location>
</feature>
<evidence type="ECO:0000313" key="4">
    <source>
        <dbReference type="Proteomes" id="UP001150217"/>
    </source>
</evidence>
<proteinExistence type="predicted"/>
<name>A0ABQ8UZE2_9AGAR</name>
<keyword evidence="4" id="KW-1185">Reference proteome</keyword>
<feature type="region of interest" description="Disordered" evidence="1">
    <location>
        <begin position="268"/>
        <end position="289"/>
    </location>
</feature>